<gene>
    <name evidence="2" type="ORF">STRTUCAR8_07734</name>
</gene>
<proteinExistence type="predicted"/>
<dbReference type="EMBL" id="AEJB01000628">
    <property type="protein sequence ID" value="ELP62200.1"/>
    <property type="molecule type" value="Genomic_DNA"/>
</dbReference>
<feature type="non-terminal residue" evidence="2">
    <location>
        <position position="31"/>
    </location>
</feature>
<feature type="region of interest" description="Disordered" evidence="1">
    <location>
        <begin position="1"/>
        <end position="31"/>
    </location>
</feature>
<comment type="caution">
    <text evidence="2">The sequence shown here is derived from an EMBL/GenBank/DDBJ whole genome shotgun (WGS) entry which is preliminary data.</text>
</comment>
<protein>
    <submittedName>
        <fullName evidence="2">Uncharacterized protein</fullName>
    </submittedName>
</protein>
<dbReference type="AlphaFoldDB" id="L7EUZ2"/>
<dbReference type="Proteomes" id="UP000010931">
    <property type="component" value="Unassembled WGS sequence"/>
</dbReference>
<accession>L7EUZ2</accession>
<reference evidence="2 3" key="1">
    <citation type="journal article" date="2011" name="Plasmid">
        <title>Streptomyces turgidiscabies Car8 contains a modular pathogenicity island that shares virulence genes with other actinobacterial plant pathogens.</title>
        <authorList>
            <person name="Huguet-Tapia J.C."/>
            <person name="Badger J.H."/>
            <person name="Loria R."/>
            <person name="Pettis G.S."/>
        </authorList>
    </citation>
    <scope>NUCLEOTIDE SEQUENCE [LARGE SCALE GENOMIC DNA]</scope>
    <source>
        <strain evidence="2 3">Car8</strain>
    </source>
</reference>
<evidence type="ECO:0000313" key="3">
    <source>
        <dbReference type="Proteomes" id="UP000010931"/>
    </source>
</evidence>
<name>L7EUZ2_STRT8</name>
<evidence type="ECO:0000313" key="2">
    <source>
        <dbReference type="EMBL" id="ELP62200.1"/>
    </source>
</evidence>
<sequence length="31" mass="3121">MPPRARCIPTTPAATGSPGPREHGGTGGRFS</sequence>
<keyword evidence="3" id="KW-1185">Reference proteome</keyword>
<evidence type="ECO:0000256" key="1">
    <source>
        <dbReference type="SAM" id="MobiDB-lite"/>
    </source>
</evidence>
<organism evidence="2 3">
    <name type="scientific">Streptomyces turgidiscabies (strain Car8)</name>
    <dbReference type="NCBI Taxonomy" id="698760"/>
    <lineage>
        <taxon>Bacteria</taxon>
        <taxon>Bacillati</taxon>
        <taxon>Actinomycetota</taxon>
        <taxon>Actinomycetes</taxon>
        <taxon>Kitasatosporales</taxon>
        <taxon>Streptomycetaceae</taxon>
        <taxon>Streptomyces</taxon>
    </lineage>
</organism>
<feature type="compositionally biased region" description="Low complexity" evidence="1">
    <location>
        <begin position="9"/>
        <end position="19"/>
    </location>
</feature>